<dbReference type="EMBL" id="JAEOXF010000013">
    <property type="protein sequence ID" value="MBK4727207.1"/>
    <property type="molecule type" value="Genomic_DNA"/>
</dbReference>
<dbReference type="Proteomes" id="UP000633731">
    <property type="component" value="Unassembled WGS sequence"/>
</dbReference>
<evidence type="ECO:0000313" key="2">
    <source>
        <dbReference type="Proteomes" id="UP000633731"/>
    </source>
</evidence>
<name>A0ACC5RRH5_ENTAG</name>
<reference evidence="1" key="1">
    <citation type="submission" date="2021-01" db="EMBL/GenBank/DDBJ databases">
        <title>Draft genome of Pantoea agglomerans Eh 335.</title>
        <authorList>
            <person name="Emsley S.A."/>
            <person name="Oline D.K."/>
            <person name="Saw J.H."/>
            <person name="Ushijima B."/>
            <person name="Videau P."/>
            <person name="Koyack M.J."/>
        </authorList>
    </citation>
    <scope>NUCLEOTIDE SEQUENCE</scope>
    <source>
        <strain evidence="1">Eh 335</strain>
    </source>
</reference>
<proteinExistence type="predicted"/>
<comment type="caution">
    <text evidence="1">The sequence shown here is derived from an EMBL/GenBank/DDBJ whole genome shotgun (WGS) entry which is preliminary data.</text>
</comment>
<protein>
    <submittedName>
        <fullName evidence="1">Uncharacterized protein</fullName>
    </submittedName>
</protein>
<organism evidence="1 2">
    <name type="scientific">Enterobacter agglomerans</name>
    <name type="common">Erwinia herbicola</name>
    <name type="synonym">Pantoea agglomerans</name>
    <dbReference type="NCBI Taxonomy" id="549"/>
    <lineage>
        <taxon>Bacteria</taxon>
        <taxon>Pseudomonadati</taxon>
        <taxon>Pseudomonadota</taxon>
        <taxon>Gammaproteobacteria</taxon>
        <taxon>Enterobacterales</taxon>
        <taxon>Erwiniaceae</taxon>
        <taxon>Pantoea</taxon>
        <taxon>Pantoea agglomerans group</taxon>
    </lineage>
</organism>
<sequence length="74" mass="7947">MFKSPSDAQEYEKKVRQSADSLLSAFEGGSYNDAIAVLDWLKAAVAENSCVISSASSVSAVSPSFPFSVIRLRE</sequence>
<gene>
    <name evidence="1" type="ORF">JJL49_18425</name>
</gene>
<keyword evidence="2" id="KW-1185">Reference proteome</keyword>
<evidence type="ECO:0000313" key="1">
    <source>
        <dbReference type="EMBL" id="MBK4727207.1"/>
    </source>
</evidence>
<accession>A0ACC5RRH5</accession>